<name>A0A176WHQ5_MARPO</name>
<dbReference type="Proteomes" id="UP000077202">
    <property type="component" value="Unassembled WGS sequence"/>
</dbReference>
<feature type="region of interest" description="Disordered" evidence="1">
    <location>
        <begin position="1"/>
        <end position="61"/>
    </location>
</feature>
<dbReference type="PANTHER" id="PTHR37218:SF2">
    <property type="entry name" value="COILED-COIL PROTEIN"/>
    <property type="match status" value="1"/>
</dbReference>
<keyword evidence="4" id="KW-1185">Reference proteome</keyword>
<evidence type="ECO:0000313" key="5">
    <source>
        <dbReference type="Proteomes" id="UP001162541"/>
    </source>
</evidence>
<reference evidence="2" key="2">
    <citation type="journal article" date="2019" name="Curr. Biol.">
        <title>Chromatin organization in early land plants reveals an ancestral association between H3K27me3, transposons, and constitutive heterochromatin.</title>
        <authorList>
            <person name="Montgomery S.A."/>
            <person name="Tanizawa Y."/>
            <person name="Galik B."/>
            <person name="Wang N."/>
            <person name="Ito T."/>
            <person name="Mochizuki T."/>
            <person name="Akimcheva S."/>
            <person name="Bowman J."/>
            <person name="Cognat V."/>
            <person name="Drouard L."/>
            <person name="Ekker H."/>
            <person name="Houng S."/>
            <person name="Kohchi T."/>
            <person name="Lin S."/>
            <person name="Liu L.D."/>
            <person name="Nakamura Y."/>
            <person name="Valeeva L.R."/>
            <person name="Shakirov E.V."/>
            <person name="Shippen D.E."/>
            <person name="Wei W."/>
            <person name="Yagura M."/>
            <person name="Yamaoka S."/>
            <person name="Yamato K.T."/>
            <person name="Liu C."/>
            <person name="Berger F."/>
        </authorList>
    </citation>
    <scope>NUCLEOTIDE SEQUENCE [LARGE SCALE GENOMIC DNA]</scope>
    <source>
        <strain evidence="2">Tak-1</strain>
    </source>
</reference>
<feature type="compositionally biased region" description="Gly residues" evidence="1">
    <location>
        <begin position="14"/>
        <end position="34"/>
    </location>
</feature>
<dbReference type="EMBL" id="AP019870">
    <property type="protein sequence ID" value="BBN12231.1"/>
    <property type="molecule type" value="Genomic_DNA"/>
</dbReference>
<evidence type="ECO:0000313" key="3">
    <source>
        <dbReference type="EMBL" id="OAE32778.1"/>
    </source>
</evidence>
<evidence type="ECO:0000256" key="1">
    <source>
        <dbReference type="SAM" id="MobiDB-lite"/>
    </source>
</evidence>
<accession>A0A176WHQ5</accession>
<reference evidence="3 4" key="1">
    <citation type="submission" date="2016-03" db="EMBL/GenBank/DDBJ databases">
        <title>Mechanisms controlling the formation of the plant cell surface in tip-growing cells are functionally conserved among land plants.</title>
        <authorList>
            <person name="Honkanen S."/>
            <person name="Jones V.A."/>
            <person name="Morieri G."/>
            <person name="Champion C."/>
            <person name="Hetherington A.J."/>
            <person name="Kelly S."/>
            <person name="Saint-Marcoux D."/>
            <person name="Proust H."/>
            <person name="Prescott H."/>
            <person name="Dolan L."/>
        </authorList>
    </citation>
    <scope>NUCLEOTIDE SEQUENCE [LARGE SCALE GENOMIC DNA]</scope>
    <source>
        <strain evidence="4">cv. Tak-1 and cv. Tak-2</strain>
        <tissue evidence="3">Whole gametophyte</tissue>
    </source>
</reference>
<gene>
    <name evidence="3" type="ORF">AXG93_374s1050</name>
    <name evidence="2" type="ORF">Mp_5g18330</name>
</gene>
<dbReference type="PANTHER" id="PTHR37218">
    <property type="entry name" value="COILED-COIL PROTEIN"/>
    <property type="match status" value="1"/>
</dbReference>
<reference evidence="5" key="3">
    <citation type="journal article" date="2020" name="Curr. Biol.">
        <title>Chromatin organization in early land plants reveals an ancestral association between H3K27me3, transposons, and constitutive heterochromatin.</title>
        <authorList>
            <person name="Montgomery S.A."/>
            <person name="Tanizawa Y."/>
            <person name="Galik B."/>
            <person name="Wang N."/>
            <person name="Ito T."/>
            <person name="Mochizuki T."/>
            <person name="Akimcheva S."/>
            <person name="Bowman J.L."/>
            <person name="Cognat V."/>
            <person name="Marechal-Drouard L."/>
            <person name="Ekker H."/>
            <person name="Hong S.F."/>
            <person name="Kohchi T."/>
            <person name="Lin S.S."/>
            <person name="Liu L.D."/>
            <person name="Nakamura Y."/>
            <person name="Valeeva L.R."/>
            <person name="Shakirov E.V."/>
            <person name="Shippen D.E."/>
            <person name="Wei W.L."/>
            <person name="Yagura M."/>
            <person name="Yamaoka S."/>
            <person name="Yamato K.T."/>
            <person name="Liu C."/>
            <person name="Berger F."/>
        </authorList>
    </citation>
    <scope>NUCLEOTIDE SEQUENCE [LARGE SCALE GENOMIC DNA]</scope>
    <source>
        <strain evidence="5">Tak-1</strain>
    </source>
</reference>
<dbReference type="Proteomes" id="UP001162541">
    <property type="component" value="Chromosome 5"/>
</dbReference>
<evidence type="ECO:0000313" key="4">
    <source>
        <dbReference type="Proteomes" id="UP000077202"/>
    </source>
</evidence>
<dbReference type="AlphaFoldDB" id="A0A176WHQ5"/>
<feature type="region of interest" description="Disordered" evidence="1">
    <location>
        <begin position="81"/>
        <end position="184"/>
    </location>
</feature>
<feature type="compositionally biased region" description="Basic and acidic residues" evidence="1">
    <location>
        <begin position="1"/>
        <end position="13"/>
    </location>
</feature>
<evidence type="ECO:0000313" key="2">
    <source>
        <dbReference type="EMBL" id="BBN12231.1"/>
    </source>
</evidence>
<protein>
    <submittedName>
        <fullName evidence="3">Uncharacterized protein</fullName>
    </submittedName>
</protein>
<feature type="compositionally biased region" description="Basic and acidic residues" evidence="1">
    <location>
        <begin position="140"/>
        <end position="156"/>
    </location>
</feature>
<dbReference type="EMBL" id="LVLJ01000731">
    <property type="protein sequence ID" value="OAE32778.1"/>
    <property type="molecule type" value="Genomic_DNA"/>
</dbReference>
<organism evidence="3 4">
    <name type="scientific">Marchantia polymorpha subsp. ruderalis</name>
    <dbReference type="NCBI Taxonomy" id="1480154"/>
    <lineage>
        <taxon>Eukaryota</taxon>
        <taxon>Viridiplantae</taxon>
        <taxon>Streptophyta</taxon>
        <taxon>Embryophyta</taxon>
        <taxon>Marchantiophyta</taxon>
        <taxon>Marchantiopsida</taxon>
        <taxon>Marchantiidae</taxon>
        <taxon>Marchantiales</taxon>
        <taxon>Marchantiaceae</taxon>
        <taxon>Marchantia</taxon>
    </lineage>
</organism>
<proteinExistence type="predicted"/>
<sequence length="270" mass="29604">MGIQGDEKRKGEGSRGGGGAAKRGGGGGGGGRGAAKGHRPKKSETNFIPAYTGELAPPPVARDIMAVPAKLRRIMNLRAVVASGEKYDPNAYKRKSKQDESKASKKKDKKRKLSDEKTGTNGAQSKDEDGTPAAKKSKLSRAEEELKRLNAKFDRKARVKPKSTGETWKSYLNEKKKKKRGPKAAEEGLLAMNVHEKIEFGDVVQAPPKLTFPKKAAAIKEKERVDGDQSALHERLRMQAIESYRQRKNWSERPGQQLPNLDLAIAVPEL</sequence>